<keyword evidence="4 10" id="KW-0808">Transferase</keyword>
<evidence type="ECO:0000256" key="8">
    <source>
        <dbReference type="ARBA" id="ARBA00050488"/>
    </source>
</evidence>
<dbReference type="Gene3D" id="3.40.140.20">
    <property type="match status" value="2"/>
</dbReference>
<dbReference type="PANTHER" id="PTHR11692">
    <property type="entry name" value="BIFUNCTIONAL PURINE BIOSYNTHESIS PROTEIN PURH"/>
    <property type="match status" value="1"/>
</dbReference>
<dbReference type="Gene3D" id="3.40.50.1380">
    <property type="entry name" value="Methylglyoxal synthase-like domain"/>
    <property type="match status" value="1"/>
</dbReference>
<comment type="similarity">
    <text evidence="3 10">Belongs to the PurH family.</text>
</comment>
<dbReference type="InterPro" id="IPR016193">
    <property type="entry name" value="Cytidine_deaminase-like"/>
</dbReference>
<evidence type="ECO:0000256" key="9">
    <source>
        <dbReference type="ARBA" id="ARBA00050687"/>
    </source>
</evidence>
<comment type="pathway">
    <text evidence="2 10">Purine metabolism; IMP biosynthesis via de novo pathway; 5-formamido-1-(5-phospho-D-ribosyl)imidazole-4-carboxamide from 5-amino-1-(5-phospho-D-ribosyl)imidazole-4-carboxamide (10-formyl THF route): step 1/1.</text>
</comment>
<evidence type="ECO:0000256" key="4">
    <source>
        <dbReference type="ARBA" id="ARBA00022679"/>
    </source>
</evidence>
<name>A0A0F4KVR1_9BIFI</name>
<dbReference type="FunFam" id="3.40.50.1380:FF:000001">
    <property type="entry name" value="Bifunctional purine biosynthesis protein PurH"/>
    <property type="match status" value="1"/>
</dbReference>
<organism evidence="12 13">
    <name type="scientific">Bifidobacterium mellis</name>
    <dbReference type="NCBI Taxonomy" id="1293823"/>
    <lineage>
        <taxon>Bacteria</taxon>
        <taxon>Bacillati</taxon>
        <taxon>Actinomycetota</taxon>
        <taxon>Actinomycetes</taxon>
        <taxon>Bifidobacteriales</taxon>
        <taxon>Bifidobacteriaceae</taxon>
        <taxon>Bifidobacterium</taxon>
    </lineage>
</organism>
<comment type="catalytic activity">
    <reaction evidence="9 10">
        <text>IMP + H2O = 5-formamido-1-(5-phospho-D-ribosyl)imidazole-4-carboxamide</text>
        <dbReference type="Rhea" id="RHEA:18445"/>
        <dbReference type="ChEBI" id="CHEBI:15377"/>
        <dbReference type="ChEBI" id="CHEBI:58053"/>
        <dbReference type="ChEBI" id="CHEBI:58467"/>
        <dbReference type="EC" id="3.5.4.10"/>
    </reaction>
</comment>
<gene>
    <name evidence="10 12" type="primary">purH</name>
    <name evidence="12" type="ORF">JF70_07740</name>
</gene>
<evidence type="ECO:0000256" key="3">
    <source>
        <dbReference type="ARBA" id="ARBA00007667"/>
    </source>
</evidence>
<keyword evidence="5 10" id="KW-0658">Purine biosynthesis</keyword>
<dbReference type="Proteomes" id="UP000033567">
    <property type="component" value="Unassembled WGS sequence"/>
</dbReference>
<evidence type="ECO:0000256" key="6">
    <source>
        <dbReference type="ARBA" id="ARBA00022801"/>
    </source>
</evidence>
<dbReference type="EC" id="3.5.4.10" evidence="10"/>
<evidence type="ECO:0000313" key="13">
    <source>
        <dbReference type="Proteomes" id="UP000033567"/>
    </source>
</evidence>
<dbReference type="EC" id="2.1.2.3" evidence="10"/>
<dbReference type="SUPFAM" id="SSF52335">
    <property type="entry name" value="Methylglyoxal synthase-like"/>
    <property type="match status" value="1"/>
</dbReference>
<dbReference type="HAMAP" id="MF_00139">
    <property type="entry name" value="PurH"/>
    <property type="match status" value="1"/>
</dbReference>
<dbReference type="PATRIC" id="fig|1684.5.peg.817"/>
<comment type="pathway">
    <text evidence="1 10">Purine metabolism; IMP biosynthesis via de novo pathway; IMP from 5-formamido-1-(5-phospho-D-ribosyl)imidazole-4-carboxamide: step 1/1.</text>
</comment>
<dbReference type="NCBIfam" id="NF002049">
    <property type="entry name" value="PRK00881.1"/>
    <property type="match status" value="1"/>
</dbReference>
<dbReference type="Pfam" id="PF02142">
    <property type="entry name" value="MGS"/>
    <property type="match status" value="1"/>
</dbReference>
<dbReference type="PANTHER" id="PTHR11692:SF0">
    <property type="entry name" value="BIFUNCTIONAL PURINE BIOSYNTHESIS PROTEIN ATIC"/>
    <property type="match status" value="1"/>
</dbReference>
<keyword evidence="7 10" id="KW-0511">Multifunctional enzyme</keyword>
<dbReference type="GO" id="GO:0004643">
    <property type="term" value="F:phosphoribosylaminoimidazolecarboxamide formyltransferase activity"/>
    <property type="evidence" value="ECO:0007669"/>
    <property type="project" value="UniProtKB-UniRule"/>
</dbReference>
<proteinExistence type="inferred from homology"/>
<dbReference type="UniPathway" id="UPA00074">
    <property type="reaction ID" value="UER00133"/>
</dbReference>
<dbReference type="InterPro" id="IPR011607">
    <property type="entry name" value="MGS-like_dom"/>
</dbReference>
<dbReference type="SUPFAM" id="SSF53927">
    <property type="entry name" value="Cytidine deaminase-like"/>
    <property type="match status" value="1"/>
</dbReference>
<dbReference type="GO" id="GO:0006189">
    <property type="term" value="P:'de novo' IMP biosynthetic process"/>
    <property type="evidence" value="ECO:0007669"/>
    <property type="project" value="UniProtKB-UniRule"/>
</dbReference>
<dbReference type="AlphaFoldDB" id="A0A0F4KVR1"/>
<evidence type="ECO:0000259" key="11">
    <source>
        <dbReference type="PROSITE" id="PS51855"/>
    </source>
</evidence>
<evidence type="ECO:0000256" key="10">
    <source>
        <dbReference type="HAMAP-Rule" id="MF_00139"/>
    </source>
</evidence>
<dbReference type="FunFam" id="3.40.140.20:FF:000001">
    <property type="entry name" value="Bifunctional purine biosynthesis protein PurH"/>
    <property type="match status" value="1"/>
</dbReference>
<dbReference type="Pfam" id="PF01808">
    <property type="entry name" value="AICARFT_IMPCHas"/>
    <property type="match status" value="1"/>
</dbReference>
<dbReference type="PROSITE" id="PS51855">
    <property type="entry name" value="MGS"/>
    <property type="match status" value="1"/>
</dbReference>
<dbReference type="InterPro" id="IPR036914">
    <property type="entry name" value="MGS-like_dom_sf"/>
</dbReference>
<keyword evidence="13" id="KW-1185">Reference proteome</keyword>
<dbReference type="NCBIfam" id="TIGR00355">
    <property type="entry name" value="purH"/>
    <property type="match status" value="1"/>
</dbReference>
<feature type="domain" description="MGS-like" evidence="11">
    <location>
        <begin position="1"/>
        <end position="150"/>
    </location>
</feature>
<evidence type="ECO:0000256" key="1">
    <source>
        <dbReference type="ARBA" id="ARBA00004844"/>
    </source>
</evidence>
<dbReference type="RefSeq" id="WP_045935363.1">
    <property type="nucleotide sequence ID" value="NZ_KQ033885.1"/>
</dbReference>
<dbReference type="SMART" id="SM00798">
    <property type="entry name" value="AICARFT_IMPCHas"/>
    <property type="match status" value="1"/>
</dbReference>
<evidence type="ECO:0000256" key="7">
    <source>
        <dbReference type="ARBA" id="ARBA00023268"/>
    </source>
</evidence>
<comment type="caution">
    <text evidence="12">The sequence shown here is derived from an EMBL/GenBank/DDBJ whole genome shotgun (WGS) entry which is preliminary data.</text>
</comment>
<accession>A0A0F4KVR1</accession>
<dbReference type="GO" id="GO:0003937">
    <property type="term" value="F:IMP cyclohydrolase activity"/>
    <property type="evidence" value="ECO:0007669"/>
    <property type="project" value="UniProtKB-UniRule"/>
</dbReference>
<sequence length="533" mass="57667">MVTTNRTINRALVSVYHKQGLEALASAFRQAGTEVVSTGSTAKKLQDLGVKVTPVEKVTGFPESLDGRVKTLDPHIHAGLLADMTNPDHVRQLKDLGIAPFDLVVVNLYPFEQTVLEGADADQCLERIDIGGPAMIRAAAKNHASVAVITDPDDYALAAERIASGTGFSLAERGRLAAKAFALTASYDAAIAEWTARTWVDDKQDKAEDQKPAQALTRTWRLTNQLRYGENPHQKAALYLDPLDRDGFAAAEHLGGAKEMSYNNYVDADSAWRSVWDFPDLPAVAVVKHSNPCGLAVGEDIAQAHRRAHACDPMSAYGGVIAANRTVTLTMAQQIKPVFTEVIVAPGYEPEALDLLRTKKNLRILSVQRRPRQRPVIRQIDGGALVQTPDLIDAPGDNPSSWRLVSGNPADQATMDDLTFAWRAIRSVKSNAVLLANQGATVGIGMGQVNRVDSSHLAVERANTLDEGRNRAKGSVAASDAFFPFADGLEYLIQAGIRAVVQPGGSIRDPEVIKAAQDADLTMYLTGTRHFFH</sequence>
<dbReference type="InterPro" id="IPR002695">
    <property type="entry name" value="PurH-like"/>
</dbReference>
<evidence type="ECO:0000256" key="5">
    <source>
        <dbReference type="ARBA" id="ARBA00022755"/>
    </source>
</evidence>
<dbReference type="InterPro" id="IPR024051">
    <property type="entry name" value="AICAR_Tfase_dup_dom_sf"/>
</dbReference>
<dbReference type="GO" id="GO:0005829">
    <property type="term" value="C:cytosol"/>
    <property type="evidence" value="ECO:0007669"/>
    <property type="project" value="TreeGrafter"/>
</dbReference>
<dbReference type="PIRSF" id="PIRSF000414">
    <property type="entry name" value="AICARFT_IMPCHas"/>
    <property type="match status" value="1"/>
</dbReference>
<comment type="catalytic activity">
    <reaction evidence="8 10">
        <text>(6R)-10-formyltetrahydrofolate + 5-amino-1-(5-phospho-beta-D-ribosyl)imidazole-4-carboxamide = 5-formamido-1-(5-phospho-D-ribosyl)imidazole-4-carboxamide + (6S)-5,6,7,8-tetrahydrofolate</text>
        <dbReference type="Rhea" id="RHEA:22192"/>
        <dbReference type="ChEBI" id="CHEBI:57453"/>
        <dbReference type="ChEBI" id="CHEBI:58467"/>
        <dbReference type="ChEBI" id="CHEBI:58475"/>
        <dbReference type="ChEBI" id="CHEBI:195366"/>
        <dbReference type="EC" id="2.1.2.3"/>
    </reaction>
</comment>
<evidence type="ECO:0000313" key="12">
    <source>
        <dbReference type="EMBL" id="KJY50089.1"/>
    </source>
</evidence>
<dbReference type="SMART" id="SM00851">
    <property type="entry name" value="MGS"/>
    <property type="match status" value="1"/>
</dbReference>
<protein>
    <recommendedName>
        <fullName evidence="10">Bifunctional purine biosynthesis protein PurH</fullName>
    </recommendedName>
    <domain>
        <recommendedName>
            <fullName evidence="10">Phosphoribosylaminoimidazolecarboxamide formyltransferase</fullName>
            <ecNumber evidence="10">2.1.2.3</ecNumber>
        </recommendedName>
        <alternativeName>
            <fullName evidence="10">AICAR transformylase</fullName>
        </alternativeName>
    </domain>
    <domain>
        <recommendedName>
            <fullName evidence="10">IMP cyclohydrolase</fullName>
            <ecNumber evidence="10">3.5.4.10</ecNumber>
        </recommendedName>
        <alternativeName>
            <fullName evidence="10">ATIC</fullName>
        </alternativeName>
        <alternativeName>
            <fullName evidence="10">IMP synthase</fullName>
        </alternativeName>
        <alternativeName>
            <fullName evidence="10">Inosinicase</fullName>
        </alternativeName>
    </domain>
</protein>
<dbReference type="CDD" id="cd01421">
    <property type="entry name" value="IMPCH"/>
    <property type="match status" value="1"/>
</dbReference>
<comment type="domain">
    <text evidence="10">The IMP cyclohydrolase activity resides in the N-terminal region.</text>
</comment>
<reference evidence="12 13" key="1">
    <citation type="submission" date="2014-12" db="EMBL/GenBank/DDBJ databases">
        <title>Comparative genomics of the lactic acid bacteria isolated from the honey bee gut.</title>
        <authorList>
            <person name="Ellegaard K.M."/>
            <person name="Tamarit D."/>
            <person name="Javelind E."/>
            <person name="Olofsson T."/>
            <person name="Andersson S.G."/>
            <person name="Vasquez A."/>
        </authorList>
    </citation>
    <scope>NUCLEOTIDE SEQUENCE [LARGE SCALE GENOMIC DNA]</scope>
    <source>
        <strain evidence="12 13">Bin7</strain>
    </source>
</reference>
<keyword evidence="6 10" id="KW-0378">Hydrolase</keyword>
<evidence type="ECO:0000256" key="2">
    <source>
        <dbReference type="ARBA" id="ARBA00004954"/>
    </source>
</evidence>
<dbReference type="EMBL" id="JWMF01000007">
    <property type="protein sequence ID" value="KJY50089.1"/>
    <property type="molecule type" value="Genomic_DNA"/>
</dbReference>